<dbReference type="AlphaFoldDB" id="A0A0S6W567"/>
<sequence>MYACSPKWEADWISEEHLHAMLSQLARYIEPSPYGPDSISLSHGLHFTGGEPGLNFELLCTAVEYETTRILCRKDSYRQIGRRDTEPCL</sequence>
<evidence type="ECO:0000313" key="1">
    <source>
        <dbReference type="EMBL" id="GAK54773.1"/>
    </source>
</evidence>
<dbReference type="Proteomes" id="UP000030661">
    <property type="component" value="Unassembled WGS sequence"/>
</dbReference>
<dbReference type="HOGENOM" id="CLU_2448603_0_0_0"/>
<name>A0A0S6W567_VECG1</name>
<protein>
    <submittedName>
        <fullName evidence="1">Uncharacterized protein</fullName>
    </submittedName>
</protein>
<proteinExistence type="predicted"/>
<organism evidence="1">
    <name type="scientific">Vecturithrix granuli</name>
    <dbReference type="NCBI Taxonomy" id="1499967"/>
    <lineage>
        <taxon>Bacteria</taxon>
        <taxon>Candidatus Moduliflexota</taxon>
        <taxon>Candidatus Vecturitrichia</taxon>
        <taxon>Candidatus Vecturitrichales</taxon>
        <taxon>Candidatus Vecturitrichaceae</taxon>
        <taxon>Candidatus Vecturithrix</taxon>
    </lineage>
</organism>
<accession>A0A0S6W567</accession>
<dbReference type="EMBL" id="DF820463">
    <property type="protein sequence ID" value="GAK54773.1"/>
    <property type="molecule type" value="Genomic_DNA"/>
</dbReference>
<evidence type="ECO:0000313" key="2">
    <source>
        <dbReference type="Proteomes" id="UP000030661"/>
    </source>
</evidence>
<reference evidence="1" key="1">
    <citation type="journal article" date="2015" name="PeerJ">
        <title>First genomic representation of candidate bacterial phylum KSB3 points to enhanced environmental sensing as a trigger of wastewater bulking.</title>
        <authorList>
            <person name="Sekiguchi Y."/>
            <person name="Ohashi A."/>
            <person name="Parks D.H."/>
            <person name="Yamauchi T."/>
            <person name="Tyson G.W."/>
            <person name="Hugenholtz P."/>
        </authorList>
    </citation>
    <scope>NUCLEOTIDE SEQUENCE [LARGE SCALE GENOMIC DNA]</scope>
</reference>
<keyword evidence="2" id="KW-1185">Reference proteome</keyword>
<gene>
    <name evidence="1" type="ORF">U27_01603</name>
</gene>